<evidence type="ECO:0000313" key="2">
    <source>
        <dbReference type="Proteomes" id="UP001156691"/>
    </source>
</evidence>
<sequence length="126" mass="13226">MERPSHAIALTVWLLVGCLAATADSLVLPGTYGNADGCTYLATGDLTGDALRYLTSEEVASYGSGCRFVAVHADGAGNQLAQGICSYEGEEFLGAEDYVITPPDADGRVRVYTAAGELWDELEPCS</sequence>
<comment type="caution">
    <text evidence="1">The sequence shown here is derived from an EMBL/GenBank/DDBJ whole genome shotgun (WGS) entry which is preliminary data.</text>
</comment>
<dbReference type="EMBL" id="BSNS01000009">
    <property type="protein sequence ID" value="GLQ54671.1"/>
    <property type="molecule type" value="Genomic_DNA"/>
</dbReference>
<accession>A0ABQ5W4D0</accession>
<protein>
    <submittedName>
        <fullName evidence="1">Uncharacterized protein</fullName>
    </submittedName>
</protein>
<proteinExistence type="predicted"/>
<keyword evidence="2" id="KW-1185">Reference proteome</keyword>
<dbReference type="RefSeq" id="WP_284340124.1">
    <property type="nucleotide sequence ID" value="NZ_BSNS01000009.1"/>
</dbReference>
<evidence type="ECO:0000313" key="1">
    <source>
        <dbReference type="EMBL" id="GLQ54671.1"/>
    </source>
</evidence>
<reference evidence="2" key="1">
    <citation type="journal article" date="2019" name="Int. J. Syst. Evol. Microbiol.">
        <title>The Global Catalogue of Microorganisms (GCM) 10K type strain sequencing project: providing services to taxonomists for standard genome sequencing and annotation.</title>
        <authorList>
            <consortium name="The Broad Institute Genomics Platform"/>
            <consortium name="The Broad Institute Genome Sequencing Center for Infectious Disease"/>
            <person name="Wu L."/>
            <person name="Ma J."/>
        </authorList>
    </citation>
    <scope>NUCLEOTIDE SEQUENCE [LARGE SCALE GENOMIC DNA]</scope>
    <source>
        <strain evidence="2">NBRC 112416</strain>
    </source>
</reference>
<dbReference type="Proteomes" id="UP001156691">
    <property type="component" value="Unassembled WGS sequence"/>
</dbReference>
<dbReference type="PROSITE" id="PS51257">
    <property type="entry name" value="PROKAR_LIPOPROTEIN"/>
    <property type="match status" value="1"/>
</dbReference>
<name>A0ABQ5W4D0_9HYPH</name>
<gene>
    <name evidence="1" type="ORF">GCM10010862_19300</name>
</gene>
<organism evidence="1 2">
    <name type="scientific">Devosia nitrariae</name>
    <dbReference type="NCBI Taxonomy" id="2071872"/>
    <lineage>
        <taxon>Bacteria</taxon>
        <taxon>Pseudomonadati</taxon>
        <taxon>Pseudomonadota</taxon>
        <taxon>Alphaproteobacteria</taxon>
        <taxon>Hyphomicrobiales</taxon>
        <taxon>Devosiaceae</taxon>
        <taxon>Devosia</taxon>
    </lineage>
</organism>